<dbReference type="InterPro" id="IPR039512">
    <property type="entry name" value="RCHY1_zinc-ribbon"/>
</dbReference>
<accession>A0A9N9ZPR6</accession>
<dbReference type="PANTHER" id="PTHR21319">
    <property type="entry name" value="RING FINGER AND CHY ZINC FINGER DOMAIN-CONTAINING PROTEIN 1"/>
    <property type="match status" value="1"/>
</dbReference>
<dbReference type="PROSITE" id="PS51266">
    <property type="entry name" value="ZF_CHY"/>
    <property type="match status" value="1"/>
</dbReference>
<evidence type="ECO:0000256" key="9">
    <source>
        <dbReference type="SAM" id="MobiDB-lite"/>
    </source>
</evidence>
<feature type="region of interest" description="Disordered" evidence="9">
    <location>
        <begin position="161"/>
        <end position="192"/>
    </location>
</feature>
<sequence length="628" mass="70023">MSSLVSDFIINPVLRQARRFSEASRATLSGSRDETKDSDQLNDNPMTDDEEHDDEPAFARVASSESATLRPLSSSTQETSVEETIPAQTPPRTTPLVLDGSPTDHLGFPLSNLSKRRNSLIPEDDGMRELRKRIHAIHAREIEAPEKARLMHDVLLENYNASRDTSHSVRTPEAPRSPAQRPEQLPSPHGPLESLKFWQNQPHEVPGPSPADFVLTELDRAPSFAPVRRIKTSGIDTPRVEPVLTSVAESVPQLGCQHYERNVKLQCSACEKWYPCRLCHDNEEDHKLPRFETKHMLCMLCETPQKVSDVCINCGELAASYYCNVCKLWENRQSKPIYHCSDCGICRRGFGLGKDYVHCKTCCACIPTSIELSHKCIERSTDCDCPICGEYMFSSPRPVVFMACGHSIHKKCYDQHMKSSYKCPICNKSLANMETHFRNLDVAIQGQPMPPEFRDTKAVILCNDCSGRSTVPYHWLGLKCSICRSYNTAELQILGGTSRELQAALAETSDEVRQDAAQPSTATVPGTESRDGVSIAGRRRHSSRGIDLQRRASEIIVGSFPPITIRYDSHLGQIPSDSESEGGMLGFWGGAIDDDDSDFQDDSSNASESEEEDDDDDIENDLILIGHR</sequence>
<dbReference type="PROSITE" id="PS50089">
    <property type="entry name" value="ZF_RING_2"/>
    <property type="match status" value="1"/>
</dbReference>
<keyword evidence="7" id="KW-0539">Nucleus</keyword>
<dbReference type="Pfam" id="PF13639">
    <property type="entry name" value="zf-RING_2"/>
    <property type="match status" value="1"/>
</dbReference>
<dbReference type="PROSITE" id="PS51270">
    <property type="entry name" value="ZF_CTCHY"/>
    <property type="match status" value="1"/>
</dbReference>
<dbReference type="Gene3D" id="3.30.40.10">
    <property type="entry name" value="Zinc/RING finger domain, C3HC4 (zinc finger)"/>
    <property type="match status" value="1"/>
</dbReference>
<reference evidence="13" key="1">
    <citation type="submission" date="2021-10" db="EMBL/GenBank/DDBJ databases">
        <authorList>
            <person name="Piombo E."/>
        </authorList>
    </citation>
    <scope>NUCLEOTIDE SEQUENCE</scope>
</reference>
<dbReference type="GO" id="GO:0016567">
    <property type="term" value="P:protein ubiquitination"/>
    <property type="evidence" value="ECO:0007669"/>
    <property type="project" value="TreeGrafter"/>
</dbReference>
<dbReference type="OrthoDB" id="411372at2759"/>
<dbReference type="Proteomes" id="UP000775872">
    <property type="component" value="Unassembled WGS sequence"/>
</dbReference>
<dbReference type="EMBL" id="CABFOC020000097">
    <property type="protein sequence ID" value="CAH0059356.1"/>
    <property type="molecule type" value="Genomic_DNA"/>
</dbReference>
<dbReference type="GO" id="GO:0061630">
    <property type="term" value="F:ubiquitin protein ligase activity"/>
    <property type="evidence" value="ECO:0007669"/>
    <property type="project" value="TreeGrafter"/>
</dbReference>
<feature type="domain" description="CTCHY-type" evidence="12">
    <location>
        <begin position="318"/>
        <end position="384"/>
    </location>
</feature>
<evidence type="ECO:0000256" key="6">
    <source>
        <dbReference type="ARBA" id="ARBA00022833"/>
    </source>
</evidence>
<comment type="subcellular location">
    <subcellularLocation>
        <location evidence="1">Nucleus</location>
    </subcellularLocation>
</comment>
<evidence type="ECO:0000256" key="2">
    <source>
        <dbReference type="ARBA" id="ARBA00004906"/>
    </source>
</evidence>
<dbReference type="Pfam" id="PF05495">
    <property type="entry name" value="zf-CHY"/>
    <property type="match status" value="1"/>
</dbReference>
<dbReference type="SMART" id="SM00184">
    <property type="entry name" value="RING"/>
    <property type="match status" value="1"/>
</dbReference>
<comment type="caution">
    <text evidence="13">The sequence shown here is derived from an EMBL/GenBank/DDBJ whole genome shotgun (WGS) entry which is preliminary data.</text>
</comment>
<evidence type="ECO:0008006" key="15">
    <source>
        <dbReference type="Google" id="ProtNLM"/>
    </source>
</evidence>
<evidence type="ECO:0000256" key="7">
    <source>
        <dbReference type="ARBA" id="ARBA00023242"/>
    </source>
</evidence>
<feature type="compositionally biased region" description="Low complexity" evidence="9">
    <location>
        <begin position="73"/>
        <end position="84"/>
    </location>
</feature>
<feature type="region of interest" description="Disordered" evidence="9">
    <location>
        <begin position="510"/>
        <end position="545"/>
    </location>
</feature>
<dbReference type="InterPro" id="IPR001841">
    <property type="entry name" value="Znf_RING"/>
</dbReference>
<feature type="compositionally biased region" description="Polar residues" evidence="9">
    <location>
        <begin position="517"/>
        <end position="526"/>
    </location>
</feature>
<evidence type="ECO:0000259" key="10">
    <source>
        <dbReference type="PROSITE" id="PS50089"/>
    </source>
</evidence>
<comment type="pathway">
    <text evidence="2">Protein modification; protein ubiquitination.</text>
</comment>
<dbReference type="GO" id="GO:0008270">
    <property type="term" value="F:zinc ion binding"/>
    <property type="evidence" value="ECO:0007669"/>
    <property type="project" value="UniProtKB-KW"/>
</dbReference>
<organism evidence="13 14">
    <name type="scientific">Clonostachys solani</name>
    <dbReference type="NCBI Taxonomy" id="160281"/>
    <lineage>
        <taxon>Eukaryota</taxon>
        <taxon>Fungi</taxon>
        <taxon>Dikarya</taxon>
        <taxon>Ascomycota</taxon>
        <taxon>Pezizomycotina</taxon>
        <taxon>Sordariomycetes</taxon>
        <taxon>Hypocreomycetidae</taxon>
        <taxon>Hypocreales</taxon>
        <taxon>Bionectriaceae</taxon>
        <taxon>Clonostachys</taxon>
    </lineage>
</organism>
<feature type="compositionally biased region" description="Acidic residues" evidence="9">
    <location>
        <begin position="608"/>
        <end position="620"/>
    </location>
</feature>
<evidence type="ECO:0000256" key="5">
    <source>
        <dbReference type="ARBA" id="ARBA00022786"/>
    </source>
</evidence>
<evidence type="ECO:0000256" key="4">
    <source>
        <dbReference type="ARBA" id="ARBA00022771"/>
    </source>
</evidence>
<feature type="compositionally biased region" description="Acidic residues" evidence="9">
    <location>
        <begin position="46"/>
        <end position="56"/>
    </location>
</feature>
<dbReference type="InterPro" id="IPR013083">
    <property type="entry name" value="Znf_RING/FYVE/PHD"/>
</dbReference>
<keyword evidence="5" id="KW-0833">Ubl conjugation pathway</keyword>
<dbReference type="AlphaFoldDB" id="A0A9N9ZPR6"/>
<dbReference type="GO" id="GO:0006511">
    <property type="term" value="P:ubiquitin-dependent protein catabolic process"/>
    <property type="evidence" value="ECO:0007669"/>
    <property type="project" value="TreeGrafter"/>
</dbReference>
<keyword evidence="3" id="KW-0479">Metal-binding</keyword>
<dbReference type="FunFam" id="2.20.28.10:FF:000009">
    <property type="entry name" value="RING finger and CHY zinc finger domain-containing protein 1"/>
    <property type="match status" value="1"/>
</dbReference>
<gene>
    <name evidence="13" type="ORF">CSOL1703_00011392</name>
</gene>
<feature type="compositionally biased region" description="Acidic residues" evidence="9">
    <location>
        <begin position="592"/>
        <end position="601"/>
    </location>
</feature>
<feature type="region of interest" description="Disordered" evidence="9">
    <location>
        <begin position="21"/>
        <end position="111"/>
    </location>
</feature>
<dbReference type="InterPro" id="IPR037275">
    <property type="entry name" value="Znf_CTCHY_sf"/>
</dbReference>
<evidence type="ECO:0000313" key="14">
    <source>
        <dbReference type="Proteomes" id="UP000775872"/>
    </source>
</evidence>
<evidence type="ECO:0000256" key="3">
    <source>
        <dbReference type="ARBA" id="ARBA00022723"/>
    </source>
</evidence>
<feature type="domain" description="RING-type" evidence="10">
    <location>
        <begin position="385"/>
        <end position="427"/>
    </location>
</feature>
<dbReference type="InterPro" id="IPR037274">
    <property type="entry name" value="Znf_CHY_sf"/>
</dbReference>
<keyword evidence="4 8" id="KW-0863">Zinc-finger</keyword>
<dbReference type="InterPro" id="IPR017921">
    <property type="entry name" value="Znf_CTCHY"/>
</dbReference>
<protein>
    <recommendedName>
        <fullName evidence="15">RING finger and CHY zinc finger domain-containing protein 1</fullName>
    </recommendedName>
</protein>
<dbReference type="InterPro" id="IPR008913">
    <property type="entry name" value="Znf_CHY"/>
</dbReference>
<dbReference type="Gene3D" id="2.20.28.10">
    <property type="match status" value="1"/>
</dbReference>
<evidence type="ECO:0000259" key="11">
    <source>
        <dbReference type="PROSITE" id="PS51266"/>
    </source>
</evidence>
<dbReference type="SUPFAM" id="SSF161219">
    <property type="entry name" value="CHY zinc finger-like"/>
    <property type="match status" value="1"/>
</dbReference>
<dbReference type="Pfam" id="PF14599">
    <property type="entry name" value="zinc_ribbon_6"/>
    <property type="match status" value="1"/>
</dbReference>
<keyword evidence="14" id="KW-1185">Reference proteome</keyword>
<feature type="region of interest" description="Disordered" evidence="9">
    <location>
        <begin position="571"/>
        <end position="628"/>
    </location>
</feature>
<evidence type="ECO:0000259" key="12">
    <source>
        <dbReference type="PROSITE" id="PS51270"/>
    </source>
</evidence>
<evidence type="ECO:0000256" key="1">
    <source>
        <dbReference type="ARBA" id="ARBA00004123"/>
    </source>
</evidence>
<dbReference type="GO" id="GO:0005634">
    <property type="term" value="C:nucleus"/>
    <property type="evidence" value="ECO:0007669"/>
    <property type="project" value="UniProtKB-SubCell"/>
</dbReference>
<dbReference type="PANTHER" id="PTHR21319:SF0">
    <property type="entry name" value="AND RING FINGER DOMAIN PROTEIN, PUTATIVE (AFU_ORTHOLOGUE AFUA_1G08900)-RELATED"/>
    <property type="match status" value="1"/>
</dbReference>
<proteinExistence type="predicted"/>
<dbReference type="SUPFAM" id="SSF57850">
    <property type="entry name" value="RING/U-box"/>
    <property type="match status" value="1"/>
</dbReference>
<dbReference type="SUPFAM" id="SSF161245">
    <property type="entry name" value="Zinc hairpin stack"/>
    <property type="match status" value="1"/>
</dbReference>
<evidence type="ECO:0000313" key="13">
    <source>
        <dbReference type="EMBL" id="CAH0059356.1"/>
    </source>
</evidence>
<keyword evidence="6" id="KW-0862">Zinc</keyword>
<dbReference type="CDD" id="cd16464">
    <property type="entry name" value="RING-H2_Pirh2-like"/>
    <property type="match status" value="1"/>
</dbReference>
<evidence type="ECO:0000256" key="8">
    <source>
        <dbReference type="PROSITE-ProRule" id="PRU00601"/>
    </source>
</evidence>
<feature type="domain" description="CHY-type" evidence="11">
    <location>
        <begin position="249"/>
        <end position="316"/>
    </location>
</feature>
<name>A0A9N9ZPR6_9HYPO</name>